<dbReference type="GO" id="GO:0005524">
    <property type="term" value="F:ATP binding"/>
    <property type="evidence" value="ECO:0007669"/>
    <property type="project" value="UniProtKB-KW"/>
</dbReference>
<sequence length="414" mass="46941">MTTADDIFEQSANNIQNLGLREIPFTESPTDLQNKTLDRIFTGREKELRQVFNLFQNRERRRILIYGRIGIGKTAFLLEILSVLKRKRPKMLTTYISLPSELDLATTALIALAKAMPDDDWAQRQLHQMGIPTAKEIKERTSEAGANAVFVGKFSEKDVSATKAQYPTLSLETLLDHALEKYPDGVLIAIDDLDKQNPRRVRELMHDAQGILKGKAWFMLTGHPLGITGDLLTSERGLFDLQLKLDELDQPTTYKMLINYLNSARINNNCDDVNDPRSVLPFSKETAAEFCRVSLGKPRFFNRLGNAVLSTAANLEVSRITPEVLQQGFKTIEKDRKLLLAEKVMENRIFQLLQKRGSLSDETIMIEELELLGVKSYSEIVPYLERLDDEDFVQRSPQLDAIAYTPILLPSSDP</sequence>
<feature type="domain" description="ATPase" evidence="1">
    <location>
        <begin position="41"/>
        <end position="195"/>
    </location>
</feature>
<dbReference type="EMBL" id="CP073041">
    <property type="protein sequence ID" value="UXE63103.1"/>
    <property type="molecule type" value="Genomic_DNA"/>
</dbReference>
<reference evidence="2" key="1">
    <citation type="submission" date="2021-04" db="EMBL/GenBank/DDBJ databases">
        <title>Genome sequence of Woronichinia naegeliana from Washington state freshwater lake bloom.</title>
        <authorList>
            <person name="Dreher T.W."/>
        </authorList>
    </citation>
    <scope>NUCLEOTIDE SEQUENCE</scope>
    <source>
        <strain evidence="2">WA131</strain>
    </source>
</reference>
<gene>
    <name evidence="2" type="ORF">KA717_10770</name>
</gene>
<organism evidence="2">
    <name type="scientific">Woronichinia naegeliana WA131</name>
    <dbReference type="NCBI Taxonomy" id="2824559"/>
    <lineage>
        <taxon>Bacteria</taxon>
        <taxon>Bacillati</taxon>
        <taxon>Cyanobacteriota</taxon>
        <taxon>Cyanophyceae</taxon>
        <taxon>Synechococcales</taxon>
        <taxon>Coelosphaeriaceae</taxon>
        <taxon>Woronichinia</taxon>
    </lineage>
</organism>
<proteinExistence type="predicted"/>
<dbReference type="InterPro" id="IPR027417">
    <property type="entry name" value="P-loop_NTPase"/>
</dbReference>
<accession>A0A977PYA4</accession>
<evidence type="ECO:0000259" key="1">
    <source>
        <dbReference type="Pfam" id="PF01637"/>
    </source>
</evidence>
<evidence type="ECO:0000313" key="2">
    <source>
        <dbReference type="EMBL" id="UXE63103.1"/>
    </source>
</evidence>
<dbReference type="Proteomes" id="UP001065613">
    <property type="component" value="Chromosome"/>
</dbReference>
<dbReference type="InterPro" id="IPR011579">
    <property type="entry name" value="ATPase_dom"/>
</dbReference>
<dbReference type="Pfam" id="PF01637">
    <property type="entry name" value="ATPase_2"/>
    <property type="match status" value="1"/>
</dbReference>
<dbReference type="SUPFAM" id="SSF52540">
    <property type="entry name" value="P-loop containing nucleoside triphosphate hydrolases"/>
    <property type="match status" value="1"/>
</dbReference>
<dbReference type="KEGG" id="wna:KA717_10770"/>
<dbReference type="Gene3D" id="3.40.50.300">
    <property type="entry name" value="P-loop containing nucleotide triphosphate hydrolases"/>
    <property type="match status" value="1"/>
</dbReference>
<keyword evidence="2" id="KW-0067">ATP-binding</keyword>
<keyword evidence="2" id="KW-0547">Nucleotide-binding</keyword>
<name>A0A977PYA4_9CYAN</name>
<dbReference type="AlphaFoldDB" id="A0A977PYA4"/>
<protein>
    <submittedName>
        <fullName evidence="2">ATP-binding protein</fullName>
    </submittedName>
</protein>